<gene>
    <name evidence="1" type="ORF">Pla133_37910</name>
</gene>
<dbReference type="RefSeq" id="WP_419191707.1">
    <property type="nucleotide sequence ID" value="NZ_CP036287.1"/>
</dbReference>
<name>A0A518BNY4_9BACT</name>
<dbReference type="KEGG" id="pbap:Pla133_37910"/>
<dbReference type="SUPFAM" id="SSF48452">
    <property type="entry name" value="TPR-like"/>
    <property type="match status" value="1"/>
</dbReference>
<dbReference type="Gene3D" id="1.25.40.10">
    <property type="entry name" value="Tetratricopeptide repeat domain"/>
    <property type="match status" value="1"/>
</dbReference>
<protein>
    <recommendedName>
        <fullName evidence="3">Tetratricopeptide repeat protein</fullName>
    </recommendedName>
</protein>
<sequence length="1249" mass="139312">MTRPRAFRRAHRRVVLLAAVIGLIPCAAILARPSAASASAAAPFRGDDDAPPTLGLALDRAESLLELGDLDRARAQIERALERDARSLRAWDLRARWAEVAEDRDDLVHTLHRRLELTVAQDRPKAERAEVRERLYAVDPLARDLELLREEFVEELVKLAEGYTKEKRPHSAIRTHKEVLALDPSRIESEAAIELLAAAPDPSLAADANPPDLFADVTEEWIREHDEKHGDWGDRAKLTRDNYVTQTNAGYELMVRAGEAMEQMNAFYRVFFEYGTEDSPGGVSRIDLLIYKDRQEYLDAGAIEWSRGFFNGGAVVTYAGEDSFETIVGVLFHEAAHQFVSLATNASGWLNEGLASFFEGCRILANGTVIMNLPANHRLFPLASRMEQGWMEHVNDGVDPADPNKTPETAPTFAIVLGGRYPWGPPWYAPTWGVVYFCYNYQDPVDGRYVYRSAFRGFMDSLSSRLGDSAIEHFEEVVLGQPSKPTVKVDYTGQERLPLPKTVDELNEIWKDWILRLRDEQSGKLEVERPWRAWALYAIDRGEKDVALEHFEKGIAATPADVGLLQDFAAFLSTTLKNDDRASKLQLRAVQLLENEDPIDEKALASARRALSKYDPDRKDVEEIHDKLRSAVLGLVQRYVADGLYLQAMDLSWRFGNQLGEQRLFELYAQALAAGGRSTAIWKLAYDERGLDGWVSGETGGWTSEGVNLLGKLGEYRADSFDYRFLTFDTVTSGDYSFEAEVKVESGKGAFGGLVFGRKSDTTFHSMILFPPKRGREGAAETGYVDLTSFYGGDFKIWRHNTVQVDKGEATSATTSFHKLRVDVVGTTVDVWFDGTFIASQDFGTADVLRGGFGLVIGPGESLFRNVRYLARQPNDPASALERERRIEELMAQGQGLNGSYLGYVPPFPRVERWVRDPLADWDEIGPSPTLLAFWNIDVNEIMPLDGWLDHLMDEHGKAGLKIVNVVSPNDSERIEEYLAGTKFPGSVALDRREGFGIGDTFEDFSIDRFNLPRMLLLDLDHRVVWEGDPGFSIGTGWVPAEGSFVDAPIAELVAKRKLATLVPWREQWTATGQPALAAGRFAEAAPLLIAAEGFDARFDPQVREAKTALDSVRSSMASISVTAEAIARDGADPALDVLLDWGREVGAELTPRERKELKDVLEGRLDKAWDRAEKAVADWLKRNRRDPAAAAIDELAGELEALEGRFPTELAALIRTAWDEGGYDAVGAEAESAAQLPARWLAREYFRW</sequence>
<organism evidence="1 2">
    <name type="scientific">Engelhardtia mirabilis</name>
    <dbReference type="NCBI Taxonomy" id="2528011"/>
    <lineage>
        <taxon>Bacteria</taxon>
        <taxon>Pseudomonadati</taxon>
        <taxon>Planctomycetota</taxon>
        <taxon>Planctomycetia</taxon>
        <taxon>Planctomycetia incertae sedis</taxon>
        <taxon>Engelhardtia</taxon>
    </lineage>
</organism>
<dbReference type="AlphaFoldDB" id="A0A518BNY4"/>
<evidence type="ECO:0008006" key="3">
    <source>
        <dbReference type="Google" id="ProtNLM"/>
    </source>
</evidence>
<keyword evidence="2" id="KW-1185">Reference proteome</keyword>
<dbReference type="Gene3D" id="2.60.120.560">
    <property type="entry name" value="Exo-inulinase, domain 1"/>
    <property type="match status" value="1"/>
</dbReference>
<dbReference type="InterPro" id="IPR011990">
    <property type="entry name" value="TPR-like_helical_dom_sf"/>
</dbReference>
<evidence type="ECO:0000313" key="2">
    <source>
        <dbReference type="Proteomes" id="UP000316921"/>
    </source>
</evidence>
<evidence type="ECO:0000313" key="1">
    <source>
        <dbReference type="EMBL" id="QDU68688.1"/>
    </source>
</evidence>
<accession>A0A518BNY4</accession>
<dbReference type="Proteomes" id="UP000316921">
    <property type="component" value="Chromosome"/>
</dbReference>
<dbReference type="EMBL" id="CP036287">
    <property type="protein sequence ID" value="QDU68688.1"/>
    <property type="molecule type" value="Genomic_DNA"/>
</dbReference>
<proteinExistence type="predicted"/>
<reference evidence="1 2" key="1">
    <citation type="submission" date="2019-02" db="EMBL/GenBank/DDBJ databases">
        <title>Deep-cultivation of Planctomycetes and their phenomic and genomic characterization uncovers novel biology.</title>
        <authorList>
            <person name="Wiegand S."/>
            <person name="Jogler M."/>
            <person name="Boedeker C."/>
            <person name="Pinto D."/>
            <person name="Vollmers J."/>
            <person name="Rivas-Marin E."/>
            <person name="Kohn T."/>
            <person name="Peeters S.H."/>
            <person name="Heuer A."/>
            <person name="Rast P."/>
            <person name="Oberbeckmann S."/>
            <person name="Bunk B."/>
            <person name="Jeske O."/>
            <person name="Meyerdierks A."/>
            <person name="Storesund J.E."/>
            <person name="Kallscheuer N."/>
            <person name="Luecker S."/>
            <person name="Lage O.M."/>
            <person name="Pohl T."/>
            <person name="Merkel B.J."/>
            <person name="Hornburger P."/>
            <person name="Mueller R.-W."/>
            <person name="Bruemmer F."/>
            <person name="Labrenz M."/>
            <person name="Spormann A.M."/>
            <person name="Op den Camp H."/>
            <person name="Overmann J."/>
            <person name="Amann R."/>
            <person name="Jetten M.S.M."/>
            <person name="Mascher T."/>
            <person name="Medema M.H."/>
            <person name="Devos D.P."/>
            <person name="Kaster A.-K."/>
            <person name="Ovreas L."/>
            <person name="Rohde M."/>
            <person name="Galperin M.Y."/>
            <person name="Jogler C."/>
        </authorList>
    </citation>
    <scope>NUCLEOTIDE SEQUENCE [LARGE SCALE GENOMIC DNA]</scope>
    <source>
        <strain evidence="1 2">Pla133</strain>
    </source>
</reference>